<dbReference type="InterPro" id="IPR058031">
    <property type="entry name" value="AAA_lid_NorR"/>
</dbReference>
<dbReference type="STRING" id="1121393.SAMN02745216_01313"/>
<dbReference type="InterPro" id="IPR025662">
    <property type="entry name" value="Sigma_54_int_dom_ATP-bd_1"/>
</dbReference>
<dbReference type="SUPFAM" id="SSF55781">
    <property type="entry name" value="GAF domain-like"/>
    <property type="match status" value="1"/>
</dbReference>
<proteinExistence type="predicted"/>
<keyword evidence="1" id="KW-0547">Nucleotide-binding</keyword>
<keyword evidence="3" id="KW-0805">Transcription regulation</keyword>
<keyword evidence="2" id="KW-0067">ATP-binding</keyword>
<dbReference type="InterPro" id="IPR003593">
    <property type="entry name" value="AAA+_ATPase"/>
</dbReference>
<dbReference type="GO" id="GO:0005524">
    <property type="term" value="F:ATP binding"/>
    <property type="evidence" value="ECO:0007669"/>
    <property type="project" value="UniProtKB-KW"/>
</dbReference>
<name>A0A1M6HT93_9BACT</name>
<dbReference type="Gene3D" id="3.30.450.40">
    <property type="match status" value="1"/>
</dbReference>
<dbReference type="OrthoDB" id="5465448at2"/>
<dbReference type="Gene3D" id="1.10.10.60">
    <property type="entry name" value="Homeodomain-like"/>
    <property type="match status" value="1"/>
</dbReference>
<protein>
    <submittedName>
        <fullName evidence="7">Transcriptional regulator containing GAF, AAA-type ATPase, and DNA-binding Fis domains</fullName>
    </submittedName>
</protein>
<evidence type="ECO:0000259" key="6">
    <source>
        <dbReference type="PROSITE" id="PS50045"/>
    </source>
</evidence>
<evidence type="ECO:0000313" key="7">
    <source>
        <dbReference type="EMBL" id="SHJ25436.1"/>
    </source>
</evidence>
<dbReference type="InterPro" id="IPR027417">
    <property type="entry name" value="P-loop_NTPase"/>
</dbReference>
<dbReference type="SUPFAM" id="SSF52540">
    <property type="entry name" value="P-loop containing nucleoside triphosphate hydrolases"/>
    <property type="match status" value="1"/>
</dbReference>
<evidence type="ECO:0000313" key="8">
    <source>
        <dbReference type="Proteomes" id="UP000183994"/>
    </source>
</evidence>
<dbReference type="InterPro" id="IPR025943">
    <property type="entry name" value="Sigma_54_int_dom_ATP-bd_2"/>
</dbReference>
<dbReference type="AlphaFoldDB" id="A0A1M6HT93"/>
<dbReference type="SUPFAM" id="SSF46689">
    <property type="entry name" value="Homeodomain-like"/>
    <property type="match status" value="1"/>
</dbReference>
<dbReference type="InterPro" id="IPR002197">
    <property type="entry name" value="HTH_Fis"/>
</dbReference>
<dbReference type="Pfam" id="PF01590">
    <property type="entry name" value="GAF"/>
    <property type="match status" value="1"/>
</dbReference>
<reference evidence="8" key="1">
    <citation type="submission" date="2016-11" db="EMBL/GenBank/DDBJ databases">
        <authorList>
            <person name="Varghese N."/>
            <person name="Submissions S."/>
        </authorList>
    </citation>
    <scope>NUCLEOTIDE SEQUENCE [LARGE SCALE GENOMIC DNA]</scope>
    <source>
        <strain evidence="8">DSM 16219</strain>
    </source>
</reference>
<dbReference type="InterPro" id="IPR029016">
    <property type="entry name" value="GAF-like_dom_sf"/>
</dbReference>
<gene>
    <name evidence="7" type="ORF">SAMN02745216_01313</name>
</gene>
<dbReference type="EMBL" id="FQZU01000005">
    <property type="protein sequence ID" value="SHJ25436.1"/>
    <property type="molecule type" value="Genomic_DNA"/>
</dbReference>
<dbReference type="SMART" id="SM00382">
    <property type="entry name" value="AAA"/>
    <property type="match status" value="1"/>
</dbReference>
<dbReference type="GO" id="GO:0043565">
    <property type="term" value="F:sequence-specific DNA binding"/>
    <property type="evidence" value="ECO:0007669"/>
    <property type="project" value="InterPro"/>
</dbReference>
<dbReference type="CDD" id="cd00009">
    <property type="entry name" value="AAA"/>
    <property type="match status" value="1"/>
</dbReference>
<dbReference type="PROSITE" id="PS00676">
    <property type="entry name" value="SIGMA54_INTERACT_2"/>
    <property type="match status" value="1"/>
</dbReference>
<dbReference type="PROSITE" id="PS00675">
    <property type="entry name" value="SIGMA54_INTERACT_1"/>
    <property type="match status" value="1"/>
</dbReference>
<dbReference type="GO" id="GO:0006355">
    <property type="term" value="P:regulation of DNA-templated transcription"/>
    <property type="evidence" value="ECO:0007669"/>
    <property type="project" value="InterPro"/>
</dbReference>
<dbReference type="Proteomes" id="UP000183994">
    <property type="component" value="Unassembled WGS sequence"/>
</dbReference>
<dbReference type="Pfam" id="PF00158">
    <property type="entry name" value="Sigma54_activat"/>
    <property type="match status" value="1"/>
</dbReference>
<keyword evidence="5" id="KW-0804">Transcription</keyword>
<dbReference type="PANTHER" id="PTHR32071:SF57">
    <property type="entry name" value="C4-DICARBOXYLATE TRANSPORT TRANSCRIPTIONAL REGULATORY PROTEIN DCTD"/>
    <property type="match status" value="1"/>
</dbReference>
<evidence type="ECO:0000256" key="2">
    <source>
        <dbReference type="ARBA" id="ARBA00022840"/>
    </source>
</evidence>
<dbReference type="Pfam" id="PF02954">
    <property type="entry name" value="HTH_8"/>
    <property type="match status" value="1"/>
</dbReference>
<dbReference type="SUPFAM" id="SSF48452">
    <property type="entry name" value="TPR-like"/>
    <property type="match status" value="2"/>
</dbReference>
<dbReference type="FunFam" id="3.40.50.300:FF:000006">
    <property type="entry name" value="DNA-binding transcriptional regulator NtrC"/>
    <property type="match status" value="1"/>
</dbReference>
<evidence type="ECO:0000256" key="1">
    <source>
        <dbReference type="ARBA" id="ARBA00022741"/>
    </source>
</evidence>
<sequence length="925" mass="102797">MTSLYNNSGLAAESASRLERALAEQALGSGDYEGAWDNMIQVLELLGAQPPSQDFDVMFVDTSLELAKISFVLGKGFSELIGHLNKALEAADRLGNQRARAMINLHLGRLYYFGEQRHLAMEVFAKGKAEAEALGDEDIMANASELIGLYFFIQGLIPEAMGYFEEAARGFEFADQGHSGPMWLSYCAAFLGQYHRAIGTLDFYRRLAIDRKDHSLATTLRAVLGIFLVRLKKHREAAYHLSGALQESIQSQNSLAGYFSSGGLAFHHMMEGRLDESRKWMTKTMEVGDKAGLIHQYASPFVLEILFTFHTGGIAPIPGFNFESECQRILNEPNIHLQGVALRLRAMEAMGKNLESMREIEADLVQSERLLERSGDPVQLGKTHIAMARLKLTQGDPASARRYAQRAWKGFSGYGDVFYPDDLLGLLSETSGLAPQDFVREDLLEMFGAMIQDLVPSDNLDELLQRTISATNRFFGAERGGIFWFKAGASGKSPELRAACNLFKSDVDSMAFRSSLSLVFKTYRENQPQVVRNPDGASLHSQVRAMIGVPFEVEGEVKGVLYHDNSYVNDCFDRFVPAQLARMAGSLSRYIGHVLQFSRKMEEKTSGWLSRMGRLDEKEIIAKDKAMLTVLDQADRIAGTDSTVLILGETGVGKELLARRIHGGSVRSEHPLVVVDPTTIPESLVESELFGHEKGAFTGADRQKAGRIELAHNGTLFIDEVGEIPLSIQVKLLRALQEKTITRVGGAKTISCNFRLIAATNRSLADEVAQGRFREDLYYRLNVIPILLPPLRERGRDVLELARHMLARFAGKYNRHDLELSKENVASLLAYSWPGNVREMENMMERAVLLAVDDQLALNLPASLSSRAASNPFEGNPSLEEVQRRYIAYILEKTNGKISGQGGAAEILGMKRTSLYNRMKKLGMR</sequence>
<dbReference type="Gene3D" id="3.40.50.300">
    <property type="entry name" value="P-loop containing nucleotide triphosphate hydrolases"/>
    <property type="match status" value="1"/>
</dbReference>
<dbReference type="Pfam" id="PF25601">
    <property type="entry name" value="AAA_lid_14"/>
    <property type="match status" value="1"/>
</dbReference>
<dbReference type="PANTHER" id="PTHR32071">
    <property type="entry name" value="TRANSCRIPTIONAL REGULATORY PROTEIN"/>
    <property type="match status" value="1"/>
</dbReference>
<organism evidence="7 8">
    <name type="scientific">Desulfatibacillum alkenivorans DSM 16219</name>
    <dbReference type="NCBI Taxonomy" id="1121393"/>
    <lineage>
        <taxon>Bacteria</taxon>
        <taxon>Pseudomonadati</taxon>
        <taxon>Thermodesulfobacteriota</taxon>
        <taxon>Desulfobacteria</taxon>
        <taxon>Desulfobacterales</taxon>
        <taxon>Desulfatibacillaceae</taxon>
        <taxon>Desulfatibacillum</taxon>
    </lineage>
</organism>
<dbReference type="RefSeq" id="WP_073474190.1">
    <property type="nucleotide sequence ID" value="NZ_FQZU01000005.1"/>
</dbReference>
<dbReference type="PROSITE" id="PS50045">
    <property type="entry name" value="SIGMA54_INTERACT_4"/>
    <property type="match status" value="1"/>
</dbReference>
<dbReference type="InterPro" id="IPR002078">
    <property type="entry name" value="Sigma_54_int"/>
</dbReference>
<feature type="domain" description="Sigma-54 factor interaction" evidence="6">
    <location>
        <begin position="620"/>
        <end position="849"/>
    </location>
</feature>
<dbReference type="InterPro" id="IPR011990">
    <property type="entry name" value="TPR-like_helical_dom_sf"/>
</dbReference>
<dbReference type="Gene3D" id="1.25.40.10">
    <property type="entry name" value="Tetratricopeptide repeat domain"/>
    <property type="match status" value="1"/>
</dbReference>
<keyword evidence="8" id="KW-1185">Reference proteome</keyword>
<evidence type="ECO:0000256" key="5">
    <source>
        <dbReference type="ARBA" id="ARBA00023163"/>
    </source>
</evidence>
<keyword evidence="4 7" id="KW-0238">DNA-binding</keyword>
<dbReference type="Gene3D" id="1.10.8.60">
    <property type="match status" value="1"/>
</dbReference>
<evidence type="ECO:0000256" key="3">
    <source>
        <dbReference type="ARBA" id="ARBA00023015"/>
    </source>
</evidence>
<accession>A0A1M6HT93</accession>
<dbReference type="InterPro" id="IPR009057">
    <property type="entry name" value="Homeodomain-like_sf"/>
</dbReference>
<dbReference type="InterPro" id="IPR003018">
    <property type="entry name" value="GAF"/>
</dbReference>
<evidence type="ECO:0000256" key="4">
    <source>
        <dbReference type="ARBA" id="ARBA00023125"/>
    </source>
</evidence>